<proteinExistence type="predicted"/>
<dbReference type="Pfam" id="PF08183">
    <property type="entry name" value="SpoV"/>
    <property type="match status" value="1"/>
</dbReference>
<reference evidence="1 2" key="1">
    <citation type="submission" date="2017-08" db="EMBL/GenBank/DDBJ databases">
        <title>Burning lignite coal seam in the remote Altai Mountains harbors a hydrogen-driven thermophilic microbial community.</title>
        <authorList>
            <person name="Kadnikov V.V."/>
            <person name="Mardanov A.V."/>
            <person name="Ivasenko D."/>
            <person name="Beletsky A.V."/>
            <person name="Karnachuk O.V."/>
            <person name="Ravin N.V."/>
        </authorList>
    </citation>
    <scope>NUCLEOTIDE SEQUENCE [LARGE SCALE GENOMIC DNA]</scope>
    <source>
        <strain evidence="1">AL33</strain>
    </source>
</reference>
<evidence type="ECO:0008006" key="3">
    <source>
        <dbReference type="Google" id="ProtNLM"/>
    </source>
</evidence>
<sequence>MRFYTIKLPRPVGAVVRFFLQLFGGEGKKQVVKKGERKK</sequence>
<organism evidence="1 2">
    <name type="scientific">Hydrogenibacillus schlegelii</name>
    <name type="common">Bacillus schlegelii</name>
    <dbReference type="NCBI Taxonomy" id="1484"/>
    <lineage>
        <taxon>Bacteria</taxon>
        <taxon>Bacillati</taxon>
        <taxon>Bacillota</taxon>
        <taxon>Bacilli</taxon>
        <taxon>Bacillales</taxon>
        <taxon>Bacillales Family X. Incertae Sedis</taxon>
        <taxon>Hydrogenibacillus</taxon>
    </lineage>
</organism>
<dbReference type="InterPro" id="IPR012609">
    <property type="entry name" value="Spore_V_M"/>
</dbReference>
<evidence type="ECO:0000313" key="2">
    <source>
        <dbReference type="Proteomes" id="UP000244180"/>
    </source>
</evidence>
<evidence type="ECO:0000313" key="1">
    <source>
        <dbReference type="EMBL" id="PTQ54715.1"/>
    </source>
</evidence>
<dbReference type="EMBL" id="PEBV01000002">
    <property type="protein sequence ID" value="PTQ54715.1"/>
    <property type="molecule type" value="Genomic_DNA"/>
</dbReference>
<gene>
    <name evidence="1" type="ORF">HSCHL_2306</name>
</gene>
<protein>
    <recommendedName>
        <fullName evidence="3">Stage V sporulation protein SpoVM</fullName>
    </recommendedName>
</protein>
<accession>A0A2T5GEX2</accession>
<comment type="caution">
    <text evidence="1">The sequence shown here is derived from an EMBL/GenBank/DDBJ whole genome shotgun (WGS) entry which is preliminary data.</text>
</comment>
<name>A0A2T5GEX2_HYDSH</name>
<dbReference type="Proteomes" id="UP000244180">
    <property type="component" value="Unassembled WGS sequence"/>
</dbReference>
<dbReference type="AlphaFoldDB" id="A0A2T5GEX2"/>
<dbReference type="RefSeq" id="WP_272999487.1">
    <property type="nucleotide sequence ID" value="NZ_PEBV01000002.1"/>
</dbReference>